<gene>
    <name evidence="1" type="ORF">MHY01S_02610</name>
</gene>
<reference evidence="1 2" key="1">
    <citation type="submission" date="2019-07" db="EMBL/GenBank/DDBJ databases">
        <title>Whole genome shotgun sequence of Meiothermus hypogaeus NBRC 106114.</title>
        <authorList>
            <person name="Hosoyama A."/>
            <person name="Uohara A."/>
            <person name="Ohji S."/>
            <person name="Ichikawa N."/>
        </authorList>
    </citation>
    <scope>NUCLEOTIDE SEQUENCE [LARGE SCALE GENOMIC DNA]</scope>
    <source>
        <strain evidence="1 2">NBRC 106114</strain>
    </source>
</reference>
<dbReference type="Pfam" id="PF09344">
    <property type="entry name" value="Cas_CT1975"/>
    <property type="match status" value="1"/>
</dbReference>
<protein>
    <submittedName>
        <fullName evidence="1">Type I-E CRISPR-associated protein Cas7/Cse4/CasC</fullName>
    </submittedName>
</protein>
<dbReference type="AlphaFoldDB" id="A0A511QXJ1"/>
<evidence type="ECO:0000313" key="2">
    <source>
        <dbReference type="Proteomes" id="UP000321197"/>
    </source>
</evidence>
<evidence type="ECO:0000313" key="1">
    <source>
        <dbReference type="EMBL" id="GEM82095.1"/>
    </source>
</evidence>
<dbReference type="OrthoDB" id="6063at2"/>
<sequence length="389" mass="42848">MKALLEIHLLQNFAPSNLNRDDTGSPKDAYFGGVRRGRISSQSLKRAMRMYFREQKLIPEEHLAVRTKRLTEKLAELLEAKGHPKATAVKAINLALGGVKLKVDDADNKTQYLVYLGSAEIEKIAELIHGNWQALEAAIAAEESGKKKDKKAAKEAVPEELVRVLEKVMDGGKAVDLALFGRMLADLPEKNQYAACQVAHAISTHKVEHNEDFYTAVDDLKPDDNAGADMLGTVEFNSACYYRYAVMDLEKLRSNLQGDDGLMLRGLEAFLRSSIYALPSGKQNSFAAHQLPSFIGFTVRTEASPRSLANAFEKPVKASQEGWLNASAQALVSEWNDLERVFGQGGTHRVINRTEAKLEGKLEGAAVGDVETLVKETLEQVKRALGLEV</sequence>
<proteinExistence type="predicted"/>
<dbReference type="Proteomes" id="UP000321197">
    <property type="component" value="Unassembled WGS sequence"/>
</dbReference>
<dbReference type="InterPro" id="IPR010148">
    <property type="entry name" value="CRISPR-assoc_prot_CT1975"/>
</dbReference>
<dbReference type="RefSeq" id="WP_119342303.1">
    <property type="nucleotide sequence ID" value="NZ_BJXL01000003.1"/>
</dbReference>
<dbReference type="NCBIfam" id="TIGR01869">
    <property type="entry name" value="casC_Cse4"/>
    <property type="match status" value="1"/>
</dbReference>
<comment type="caution">
    <text evidence="1">The sequence shown here is derived from an EMBL/GenBank/DDBJ whole genome shotgun (WGS) entry which is preliminary data.</text>
</comment>
<accession>A0A511QXJ1</accession>
<name>A0A511QXJ1_9DEIN</name>
<dbReference type="EMBL" id="BJXL01000003">
    <property type="protein sequence ID" value="GEM82095.1"/>
    <property type="molecule type" value="Genomic_DNA"/>
</dbReference>
<organism evidence="1 2">
    <name type="scientific">Meiothermus hypogaeus NBRC 106114</name>
    <dbReference type="NCBI Taxonomy" id="1227553"/>
    <lineage>
        <taxon>Bacteria</taxon>
        <taxon>Thermotogati</taxon>
        <taxon>Deinococcota</taxon>
        <taxon>Deinococci</taxon>
        <taxon>Thermales</taxon>
        <taxon>Thermaceae</taxon>
        <taxon>Meiothermus</taxon>
    </lineage>
</organism>